<name>A0A502F9B7_9PROT</name>
<evidence type="ECO:0000313" key="1">
    <source>
        <dbReference type="EMBL" id="TPG45988.1"/>
    </source>
</evidence>
<dbReference type="AlphaFoldDB" id="A0A502F9B7"/>
<gene>
    <name evidence="1" type="ORF">EAH89_25535</name>
</gene>
<evidence type="ECO:0000313" key="2">
    <source>
        <dbReference type="Proteomes" id="UP000317078"/>
    </source>
</evidence>
<sequence>MVIERPRRRRAEPSRPLQLEAQISFRVPADVRDAVERRFADRGLGLSAGLRLLLADVVAGRLNWPPSGEGKRK</sequence>
<evidence type="ECO:0008006" key="3">
    <source>
        <dbReference type="Google" id="ProtNLM"/>
    </source>
</evidence>
<dbReference type="Proteomes" id="UP000317078">
    <property type="component" value="Unassembled WGS sequence"/>
</dbReference>
<accession>A0A502F9B7</accession>
<comment type="caution">
    <text evidence="1">The sequence shown here is derived from an EMBL/GenBank/DDBJ whole genome shotgun (WGS) entry which is preliminary data.</text>
</comment>
<reference evidence="1 2" key="1">
    <citation type="journal article" date="2019" name="Environ. Microbiol.">
        <title>Species interactions and distinct microbial communities in high Arctic permafrost affected cryosols are associated with the CH4 and CO2 gas fluxes.</title>
        <authorList>
            <person name="Altshuler I."/>
            <person name="Hamel J."/>
            <person name="Turney S."/>
            <person name="Magnuson E."/>
            <person name="Levesque R."/>
            <person name="Greer C."/>
            <person name="Whyte L.G."/>
        </authorList>
    </citation>
    <scope>NUCLEOTIDE SEQUENCE [LARGE SCALE GENOMIC DNA]</scope>
    <source>
        <strain evidence="1 2">S9.3B</strain>
    </source>
</reference>
<dbReference type="EMBL" id="RCZP01000043">
    <property type="protein sequence ID" value="TPG45988.1"/>
    <property type="molecule type" value="Genomic_DNA"/>
</dbReference>
<proteinExistence type="predicted"/>
<keyword evidence="2" id="KW-1185">Reference proteome</keyword>
<protein>
    <recommendedName>
        <fullName evidence="3">Toxin-antitoxin system HicB family antitoxin</fullName>
    </recommendedName>
</protein>
<organism evidence="1 2">
    <name type="scientific">Muricoccus nepalensis</name>
    <dbReference type="NCBI Taxonomy" id="1854500"/>
    <lineage>
        <taxon>Bacteria</taxon>
        <taxon>Pseudomonadati</taxon>
        <taxon>Pseudomonadota</taxon>
        <taxon>Alphaproteobacteria</taxon>
        <taxon>Acetobacterales</taxon>
        <taxon>Roseomonadaceae</taxon>
        <taxon>Muricoccus</taxon>
    </lineage>
</organism>